<dbReference type="FunFam" id="1.20.1580.10:FF:000002">
    <property type="entry name" value="UvrABC system protein A"/>
    <property type="match status" value="1"/>
</dbReference>
<dbReference type="InterPro" id="IPR041552">
    <property type="entry name" value="UvrA_DNA-bd"/>
</dbReference>
<dbReference type="NCBIfam" id="TIGR00630">
    <property type="entry name" value="uvra"/>
    <property type="match status" value="1"/>
</dbReference>
<dbReference type="InterPro" id="IPR013815">
    <property type="entry name" value="ATP_grasp_subdomain_1"/>
</dbReference>
<evidence type="ECO:0000256" key="13">
    <source>
        <dbReference type="ARBA" id="ARBA00023204"/>
    </source>
</evidence>
<dbReference type="AlphaFoldDB" id="A0AAX4HQH6"/>
<evidence type="ECO:0000256" key="2">
    <source>
        <dbReference type="ARBA" id="ARBA00022490"/>
    </source>
</evidence>
<evidence type="ECO:0000256" key="9">
    <source>
        <dbReference type="ARBA" id="ARBA00022833"/>
    </source>
</evidence>
<dbReference type="GO" id="GO:0016887">
    <property type="term" value="F:ATP hydrolysis activity"/>
    <property type="evidence" value="ECO:0007669"/>
    <property type="project" value="InterPro"/>
</dbReference>
<dbReference type="InterPro" id="IPR017871">
    <property type="entry name" value="ABC_transporter-like_CS"/>
</dbReference>
<comment type="subcellular location">
    <subcellularLocation>
        <location evidence="1">Cytoplasm</location>
    </subcellularLocation>
</comment>
<dbReference type="InterPro" id="IPR041102">
    <property type="entry name" value="UvrA_inter"/>
</dbReference>
<dbReference type="GO" id="GO:0005524">
    <property type="term" value="F:ATP binding"/>
    <property type="evidence" value="ECO:0007669"/>
    <property type="project" value="UniProtKB-KW"/>
</dbReference>
<keyword evidence="6" id="KW-0227">DNA damage</keyword>
<dbReference type="InterPro" id="IPR004602">
    <property type="entry name" value="UvrA"/>
</dbReference>
<evidence type="ECO:0000256" key="6">
    <source>
        <dbReference type="ARBA" id="ARBA00022763"/>
    </source>
</evidence>
<dbReference type="Gene3D" id="1.20.1580.10">
    <property type="entry name" value="ABC transporter ATPase like domain"/>
    <property type="match status" value="2"/>
</dbReference>
<keyword evidence="18" id="KW-0378">Hydrolase</keyword>
<dbReference type="GO" id="GO:0004518">
    <property type="term" value="F:nuclease activity"/>
    <property type="evidence" value="ECO:0007669"/>
    <property type="project" value="UniProtKB-KW"/>
</dbReference>
<evidence type="ECO:0000256" key="14">
    <source>
        <dbReference type="ARBA" id="ARBA00038000"/>
    </source>
</evidence>
<reference evidence="18 19" key="1">
    <citation type="submission" date="2023-11" db="EMBL/GenBank/DDBJ databases">
        <title>Peredibacter starrii A3.12.</title>
        <authorList>
            <person name="Mitchell R.J."/>
        </authorList>
    </citation>
    <scope>NUCLEOTIDE SEQUENCE [LARGE SCALE GENOMIC DNA]</scope>
    <source>
        <strain evidence="18 19">A3.12</strain>
    </source>
</reference>
<evidence type="ECO:0000256" key="7">
    <source>
        <dbReference type="ARBA" id="ARBA00022769"/>
    </source>
</evidence>
<dbReference type="Pfam" id="PF17760">
    <property type="entry name" value="UvrA_inter"/>
    <property type="match status" value="1"/>
</dbReference>
<keyword evidence="5" id="KW-0547">Nucleotide-binding</keyword>
<evidence type="ECO:0000256" key="10">
    <source>
        <dbReference type="ARBA" id="ARBA00022840"/>
    </source>
</evidence>
<evidence type="ECO:0000256" key="4">
    <source>
        <dbReference type="ARBA" id="ARBA00022737"/>
    </source>
</evidence>
<keyword evidence="7" id="KW-0228">DNA excision</keyword>
<dbReference type="Gene3D" id="3.40.50.300">
    <property type="entry name" value="P-loop containing nucleotide triphosphate hydrolases"/>
    <property type="match status" value="2"/>
</dbReference>
<evidence type="ECO:0000256" key="15">
    <source>
        <dbReference type="ARBA" id="ARBA00039316"/>
    </source>
</evidence>
<dbReference type="Proteomes" id="UP001324634">
    <property type="component" value="Chromosome"/>
</dbReference>
<keyword evidence="9" id="KW-0862">Zinc</keyword>
<sequence length="933" mass="103449">MEKIQVTKAKVHNLKNIDVSLPRHSLTVITGPSGSGKSSLAFDTIYAEGQRRYIESLSSYARQFIGQIEAPEVESITGLSPAIAIDQKSTTKNPRSTVGTITEIYDYLRLLYARLGEAHCPETGEKVAKQSPQQIVEQICKFKTGTKLQILSPVIRSKKGEHKEELAKYTSMGFTRVRLNGEIMNLEDNISINKSRFNDIDIVVDRLVIKEGVKPRLTESVENALKLSDGYLVVLADEVEHFYSEKNYSFKSGKSYPDLEPRLFSFNSPLGACPTCNGLGISKRFDIDGLLFDEKLSLEEGAMPIVKKNSFLMQMVRSVAEAEKVDIEKPFHKLSEKFRTILYDGSDKVYNYKFESENSSWNFKKEFPGVVAWLEKKYNESESEKTRADLEEYMIIKKCPSCKGKKLSPFALAATIKGQSIMDVCDLSINEAAVFFDSLEFTGNQAIIAHKVLKEVKDRIKFLLNVGLNYLTLNRDAMTLSGGESQRIRLATQIGSALSGVLYVLDEPSIGLHQRDNEKLIKTLIDLRDIGNTVLVVEHDEDTMLASDYLIDMGPQAGIHGGEIVAAGTPEEVKKNKKSITGKYLSGDLKIEVPKKRRDLKDHIVLNKAKEHNLQDVTLKLPLGGMTCITGVSGSGKSTLVHKVLIPAVKNYLSRGRRGSSANYQSITGVDKIQSLIELDQSPIGRTPHSNPATYTGLFDDIRNIFSQTNESKVRGYKPGRFSFNVKGGRCETCEGNGMLKIEMHFLPDVYVTCSECRGSRYNNETLSILYRGKNIADVLAMSIEEAEPFFENHPKVNRALKVLNAVGLGYIKLGQPATTLSGGEAQRLKLSRELSKSTKGSCLYVLDEPTTGLHFEDINILLKALNKLIDQNHSLLIIEHNLDVIKTADWVIDLGPEGGKGGGQIIAEGTPETVAKVKASHTGRYLAKALKS</sequence>
<keyword evidence="3" id="KW-0479">Metal-binding</keyword>
<accession>A0AAX4HQH6</accession>
<protein>
    <recommendedName>
        <fullName evidence="15">UvrABC system protein A</fullName>
    </recommendedName>
    <alternativeName>
        <fullName evidence="16">Excinuclease ABC subunit A</fullName>
    </alternativeName>
</protein>
<keyword evidence="10" id="KW-0067">ATP-binding</keyword>
<dbReference type="GO" id="GO:0003677">
    <property type="term" value="F:DNA binding"/>
    <property type="evidence" value="ECO:0007669"/>
    <property type="project" value="UniProtKB-KW"/>
</dbReference>
<dbReference type="InterPro" id="IPR027417">
    <property type="entry name" value="P-loop_NTPase"/>
</dbReference>
<dbReference type="NCBIfam" id="NF001503">
    <property type="entry name" value="PRK00349.1"/>
    <property type="match status" value="1"/>
</dbReference>
<evidence type="ECO:0000256" key="12">
    <source>
        <dbReference type="ARBA" id="ARBA00023125"/>
    </source>
</evidence>
<organism evidence="18 19">
    <name type="scientific">Peredibacter starrii</name>
    <dbReference type="NCBI Taxonomy" id="28202"/>
    <lineage>
        <taxon>Bacteria</taxon>
        <taxon>Pseudomonadati</taxon>
        <taxon>Bdellovibrionota</taxon>
        <taxon>Bacteriovoracia</taxon>
        <taxon>Bacteriovoracales</taxon>
        <taxon>Bacteriovoracaceae</taxon>
        <taxon>Peredibacter</taxon>
    </lineage>
</organism>
<dbReference type="KEGG" id="psti:SOO65_01480"/>
<dbReference type="InterPro" id="IPR003439">
    <property type="entry name" value="ABC_transporter-like_ATP-bd"/>
</dbReference>
<proteinExistence type="inferred from homology"/>
<dbReference type="GO" id="GO:0009380">
    <property type="term" value="C:excinuclease repair complex"/>
    <property type="evidence" value="ECO:0007669"/>
    <property type="project" value="InterPro"/>
</dbReference>
<keyword evidence="4" id="KW-0677">Repeat</keyword>
<evidence type="ECO:0000256" key="5">
    <source>
        <dbReference type="ARBA" id="ARBA00022741"/>
    </source>
</evidence>
<dbReference type="GO" id="GO:0006289">
    <property type="term" value="P:nucleotide-excision repair"/>
    <property type="evidence" value="ECO:0007669"/>
    <property type="project" value="InterPro"/>
</dbReference>
<keyword evidence="11" id="KW-0267">Excision nuclease</keyword>
<dbReference type="RefSeq" id="WP_321395825.1">
    <property type="nucleotide sequence ID" value="NZ_CP139487.1"/>
</dbReference>
<dbReference type="SUPFAM" id="SSF52540">
    <property type="entry name" value="P-loop containing nucleoside triphosphate hydrolases"/>
    <property type="match status" value="2"/>
</dbReference>
<dbReference type="Pfam" id="PF17755">
    <property type="entry name" value="UvrA_DNA-bind"/>
    <property type="match status" value="1"/>
</dbReference>
<gene>
    <name evidence="18" type="primary">uvrA</name>
    <name evidence="18" type="ORF">SOO65_01480</name>
</gene>
<keyword evidence="2" id="KW-0963">Cytoplasm</keyword>
<dbReference type="EMBL" id="CP139487">
    <property type="protein sequence ID" value="WPU65412.1"/>
    <property type="molecule type" value="Genomic_DNA"/>
</dbReference>
<keyword evidence="13" id="KW-0234">DNA repair</keyword>
<keyword evidence="19" id="KW-1185">Reference proteome</keyword>
<dbReference type="GO" id="GO:0008270">
    <property type="term" value="F:zinc ion binding"/>
    <property type="evidence" value="ECO:0007669"/>
    <property type="project" value="UniProtKB-KW"/>
</dbReference>
<feature type="domain" description="ABC transporter" evidence="17">
    <location>
        <begin position="595"/>
        <end position="928"/>
    </location>
</feature>
<comment type="similarity">
    <text evidence="14">Belongs to the ABC transporter superfamily. UvrA family.</text>
</comment>
<evidence type="ECO:0000256" key="16">
    <source>
        <dbReference type="ARBA" id="ARBA00042156"/>
    </source>
</evidence>
<dbReference type="Gene3D" id="1.10.8.280">
    <property type="entry name" value="ABC transporter ATPase domain-like"/>
    <property type="match status" value="1"/>
</dbReference>
<dbReference type="PROSITE" id="PS50893">
    <property type="entry name" value="ABC_TRANSPORTER_2"/>
    <property type="match status" value="1"/>
</dbReference>
<evidence type="ECO:0000313" key="19">
    <source>
        <dbReference type="Proteomes" id="UP001324634"/>
    </source>
</evidence>
<evidence type="ECO:0000313" key="18">
    <source>
        <dbReference type="EMBL" id="WPU65412.1"/>
    </source>
</evidence>
<dbReference type="PROSITE" id="PS00211">
    <property type="entry name" value="ABC_TRANSPORTER_1"/>
    <property type="match status" value="2"/>
</dbReference>
<dbReference type="PANTHER" id="PTHR43152">
    <property type="entry name" value="UVRABC SYSTEM PROTEIN A"/>
    <property type="match status" value="1"/>
</dbReference>
<evidence type="ECO:0000256" key="1">
    <source>
        <dbReference type="ARBA" id="ARBA00004496"/>
    </source>
</evidence>
<keyword evidence="12" id="KW-0238">DNA-binding</keyword>
<evidence type="ECO:0000259" key="17">
    <source>
        <dbReference type="PROSITE" id="PS50893"/>
    </source>
</evidence>
<evidence type="ECO:0000256" key="3">
    <source>
        <dbReference type="ARBA" id="ARBA00022723"/>
    </source>
</evidence>
<evidence type="ECO:0000256" key="11">
    <source>
        <dbReference type="ARBA" id="ARBA00022881"/>
    </source>
</evidence>
<dbReference type="Gene3D" id="3.30.1490.20">
    <property type="entry name" value="ATP-grasp fold, A domain"/>
    <property type="match status" value="1"/>
</dbReference>
<keyword evidence="8" id="KW-0863">Zinc-finger</keyword>
<evidence type="ECO:0000256" key="8">
    <source>
        <dbReference type="ARBA" id="ARBA00022771"/>
    </source>
</evidence>
<name>A0AAX4HQH6_9BACT</name>
<dbReference type="PANTHER" id="PTHR43152:SF3">
    <property type="entry name" value="UVRABC SYSTEM PROTEIN A"/>
    <property type="match status" value="1"/>
</dbReference>
<dbReference type="GO" id="GO:0005737">
    <property type="term" value="C:cytoplasm"/>
    <property type="evidence" value="ECO:0007669"/>
    <property type="project" value="UniProtKB-SubCell"/>
</dbReference>